<organism evidence="1">
    <name type="scientific">Rhizophora mucronata</name>
    <name type="common">Asiatic mangrove</name>
    <dbReference type="NCBI Taxonomy" id="61149"/>
    <lineage>
        <taxon>Eukaryota</taxon>
        <taxon>Viridiplantae</taxon>
        <taxon>Streptophyta</taxon>
        <taxon>Embryophyta</taxon>
        <taxon>Tracheophyta</taxon>
        <taxon>Spermatophyta</taxon>
        <taxon>Magnoliopsida</taxon>
        <taxon>eudicotyledons</taxon>
        <taxon>Gunneridae</taxon>
        <taxon>Pentapetalae</taxon>
        <taxon>rosids</taxon>
        <taxon>fabids</taxon>
        <taxon>Malpighiales</taxon>
        <taxon>Rhizophoraceae</taxon>
        <taxon>Rhizophora</taxon>
    </lineage>
</organism>
<accession>A0A2P2QRD3</accession>
<protein>
    <submittedName>
        <fullName evidence="1">Uncharacterized protein</fullName>
    </submittedName>
</protein>
<name>A0A2P2QRD3_RHIMU</name>
<evidence type="ECO:0000313" key="1">
    <source>
        <dbReference type="EMBL" id="MBX69596.1"/>
    </source>
</evidence>
<reference evidence="1" key="1">
    <citation type="submission" date="2018-02" db="EMBL/GenBank/DDBJ databases">
        <title>Rhizophora mucronata_Transcriptome.</title>
        <authorList>
            <person name="Meera S.P."/>
            <person name="Sreeshan A."/>
            <person name="Augustine A."/>
        </authorList>
    </citation>
    <scope>NUCLEOTIDE SEQUENCE</scope>
    <source>
        <tissue evidence="1">Leaf</tissue>
    </source>
</reference>
<proteinExistence type="predicted"/>
<dbReference type="AlphaFoldDB" id="A0A2P2QRD3"/>
<sequence>MYKKKCIYQSILSNVQIVNSGEK</sequence>
<dbReference type="EMBL" id="GGEC01089112">
    <property type="protein sequence ID" value="MBX69596.1"/>
    <property type="molecule type" value="Transcribed_RNA"/>
</dbReference>